<feature type="domain" description="COQ9 C-terminal" evidence="7">
    <location>
        <begin position="111"/>
        <end position="180"/>
    </location>
</feature>
<evidence type="ECO:0000256" key="4">
    <source>
        <dbReference type="ARBA" id="ARBA00022946"/>
    </source>
</evidence>
<dbReference type="Proteomes" id="UP000756530">
    <property type="component" value="Unassembled WGS sequence"/>
</dbReference>
<comment type="pathway">
    <text evidence="1">Cofactor biosynthesis; ubiquinone biosynthesis.</text>
</comment>
<evidence type="ECO:0000256" key="1">
    <source>
        <dbReference type="ARBA" id="ARBA00004749"/>
    </source>
</evidence>
<evidence type="ECO:0000256" key="6">
    <source>
        <dbReference type="ARBA" id="ARBA00058104"/>
    </source>
</evidence>
<dbReference type="PANTHER" id="PTHR21427">
    <property type="entry name" value="UBIQUINONE BIOSYNTHESIS PROTEIN COQ9, MITOCHONDRIAL"/>
    <property type="match status" value="1"/>
</dbReference>
<accession>A0ABS6SX03</accession>
<evidence type="ECO:0000259" key="7">
    <source>
        <dbReference type="Pfam" id="PF08511"/>
    </source>
</evidence>
<dbReference type="NCBIfam" id="TIGR02396">
    <property type="entry name" value="diverge_rpsU"/>
    <property type="match status" value="1"/>
</dbReference>
<dbReference type="PANTHER" id="PTHR21427:SF19">
    <property type="entry name" value="UBIQUINONE BIOSYNTHESIS PROTEIN COQ9, MITOCHONDRIAL"/>
    <property type="match status" value="1"/>
</dbReference>
<evidence type="ECO:0000256" key="5">
    <source>
        <dbReference type="ARBA" id="ARBA00023121"/>
    </source>
</evidence>
<keyword evidence="4" id="KW-0809">Transit peptide</keyword>
<gene>
    <name evidence="8" type="ORF">KJP28_01005</name>
</gene>
<proteinExistence type="inferred from homology"/>
<reference evidence="8 9" key="1">
    <citation type="submission" date="2021-05" db="EMBL/GenBank/DDBJ databases">
        <title>Culturable bacteria isolated from Daya Bay.</title>
        <authorList>
            <person name="Zheng W."/>
            <person name="Yu S."/>
            <person name="Huang Y."/>
        </authorList>
    </citation>
    <scope>NUCLEOTIDE SEQUENCE [LARGE SCALE GENOMIC DNA]</scope>
    <source>
        <strain evidence="8 9">DP4N28-5</strain>
    </source>
</reference>
<comment type="similarity">
    <text evidence="2">Belongs to the COQ9 family.</text>
</comment>
<protein>
    <submittedName>
        <fullName evidence="8">COQ9 family protein</fullName>
    </submittedName>
</protein>
<dbReference type="Pfam" id="PF08511">
    <property type="entry name" value="COQ9"/>
    <property type="match status" value="1"/>
</dbReference>
<keyword evidence="9" id="KW-1185">Reference proteome</keyword>
<dbReference type="RefSeq" id="WP_218390371.1">
    <property type="nucleotide sequence ID" value="NZ_JAHUZE010000001.1"/>
</dbReference>
<name>A0ABS6SX03_9RHOB</name>
<dbReference type="EMBL" id="JAHUZE010000001">
    <property type="protein sequence ID" value="MBV7377485.1"/>
    <property type="molecule type" value="Genomic_DNA"/>
</dbReference>
<comment type="function">
    <text evidence="6">Membrane-associated protein that warps the membrane surface to access and bind aromatic isoprenes with high specificity, including ubiquinone (CoQ) isoprene intermediates and presents them directly to COQ7, therefore facilitating the COQ7-mediated hydroxylase step. Participates in the biosynthesis of coenzyme Q, also named ubiquinone, an essential lipid-soluble electron transporter for aerobic cellular respiration.</text>
</comment>
<dbReference type="InterPro" id="IPR012762">
    <property type="entry name" value="Ubiq_biosynth_COQ9"/>
</dbReference>
<evidence type="ECO:0000256" key="2">
    <source>
        <dbReference type="ARBA" id="ARBA00010766"/>
    </source>
</evidence>
<evidence type="ECO:0000313" key="9">
    <source>
        <dbReference type="Proteomes" id="UP000756530"/>
    </source>
</evidence>
<keyword evidence="3" id="KW-0831">Ubiquinone biosynthesis</keyword>
<dbReference type="InterPro" id="IPR013718">
    <property type="entry name" value="COQ9_C"/>
</dbReference>
<keyword evidence="5" id="KW-0446">Lipid-binding</keyword>
<evidence type="ECO:0000313" key="8">
    <source>
        <dbReference type="EMBL" id="MBV7377485.1"/>
    </source>
</evidence>
<evidence type="ECO:0000256" key="3">
    <source>
        <dbReference type="ARBA" id="ARBA00022688"/>
    </source>
</evidence>
<organism evidence="8 9">
    <name type="scientific">Maritimibacter dapengensis</name>
    <dbReference type="NCBI Taxonomy" id="2836868"/>
    <lineage>
        <taxon>Bacteria</taxon>
        <taxon>Pseudomonadati</taxon>
        <taxon>Pseudomonadota</taxon>
        <taxon>Alphaproteobacteria</taxon>
        <taxon>Rhodobacterales</taxon>
        <taxon>Roseobacteraceae</taxon>
        <taxon>Maritimibacter</taxon>
    </lineage>
</organism>
<sequence>MTQSDALLDAVQTHVPFDGWSDAALRAACEDIGMPEDEARSYFPRGAVDMAFAYHKRGDAQMVARLNAEDLSQMRFRDRIAHAVRVRLEVSDKELVRRGMALFALPLNAADGSRALWETAGLIWETLGDSSQDVNWYTKRATLSAVYSSTVLFWLGDESPGDEATWAFLDRRIGDVMKFEEVKGKVRGTKAHELFMAGPGRFLDMIRAPGAPRDGYPGQHNPGE</sequence>
<comment type="caution">
    <text evidence="8">The sequence shown here is derived from an EMBL/GenBank/DDBJ whole genome shotgun (WGS) entry which is preliminary data.</text>
</comment>